<feature type="compositionally biased region" description="Basic residues" evidence="1">
    <location>
        <begin position="1"/>
        <end position="11"/>
    </location>
</feature>
<name>A0AAV7W6D5_PLEWA</name>
<organism evidence="2 3">
    <name type="scientific">Pleurodeles waltl</name>
    <name type="common">Iberian ribbed newt</name>
    <dbReference type="NCBI Taxonomy" id="8319"/>
    <lineage>
        <taxon>Eukaryota</taxon>
        <taxon>Metazoa</taxon>
        <taxon>Chordata</taxon>
        <taxon>Craniata</taxon>
        <taxon>Vertebrata</taxon>
        <taxon>Euteleostomi</taxon>
        <taxon>Amphibia</taxon>
        <taxon>Batrachia</taxon>
        <taxon>Caudata</taxon>
        <taxon>Salamandroidea</taxon>
        <taxon>Salamandridae</taxon>
        <taxon>Pleurodelinae</taxon>
        <taxon>Pleurodeles</taxon>
    </lineage>
</organism>
<comment type="caution">
    <text evidence="2">The sequence shown here is derived from an EMBL/GenBank/DDBJ whole genome shotgun (WGS) entry which is preliminary data.</text>
</comment>
<dbReference type="EMBL" id="JANPWB010000002">
    <property type="protein sequence ID" value="KAJ1209555.1"/>
    <property type="molecule type" value="Genomic_DNA"/>
</dbReference>
<evidence type="ECO:0000313" key="3">
    <source>
        <dbReference type="Proteomes" id="UP001066276"/>
    </source>
</evidence>
<feature type="compositionally biased region" description="Basic residues" evidence="1">
    <location>
        <begin position="34"/>
        <end position="51"/>
    </location>
</feature>
<proteinExistence type="predicted"/>
<feature type="region of interest" description="Disordered" evidence="1">
    <location>
        <begin position="1"/>
        <end position="103"/>
    </location>
</feature>
<feature type="compositionally biased region" description="Basic and acidic residues" evidence="1">
    <location>
        <begin position="121"/>
        <end position="150"/>
    </location>
</feature>
<feature type="compositionally biased region" description="Basic and acidic residues" evidence="1">
    <location>
        <begin position="157"/>
        <end position="169"/>
    </location>
</feature>
<protein>
    <submittedName>
        <fullName evidence="2">Uncharacterized protein</fullName>
    </submittedName>
</protein>
<sequence>MTRGRRKRRCRGERTETGPSKTTTGGGTKELQCRGHRTEKRRSRRARTPPRPRRDVAQPESRFFDPYDNDHKDIGNPGGRIPDSLTERHGDEDAISIIGNPDIRVPKVMRRDNGLCARGALRPEDAEKDRAAERGRKPDPARRPPEEEPKNSSVEDTAPRKEDPEERQLHHVPGGTWLNQSLPSPVTGNPEEEEDNIESITNRPQTLDIVTVKLDIIKPRLRTLSIEYHSPYYRHAHCHSRQCCNEGLYVL</sequence>
<dbReference type="AlphaFoldDB" id="A0AAV7W6D5"/>
<feature type="compositionally biased region" description="Polar residues" evidence="1">
    <location>
        <begin position="177"/>
        <end position="187"/>
    </location>
</feature>
<reference evidence="2" key="1">
    <citation type="journal article" date="2022" name="bioRxiv">
        <title>Sequencing and chromosome-scale assembly of the giantPleurodeles waltlgenome.</title>
        <authorList>
            <person name="Brown T."/>
            <person name="Elewa A."/>
            <person name="Iarovenko S."/>
            <person name="Subramanian E."/>
            <person name="Araus A.J."/>
            <person name="Petzold A."/>
            <person name="Susuki M."/>
            <person name="Suzuki K.-i.T."/>
            <person name="Hayashi T."/>
            <person name="Toyoda A."/>
            <person name="Oliveira C."/>
            <person name="Osipova E."/>
            <person name="Leigh N.D."/>
            <person name="Simon A."/>
            <person name="Yun M.H."/>
        </authorList>
    </citation>
    <scope>NUCLEOTIDE SEQUENCE</scope>
    <source>
        <strain evidence="2">20211129_DDA</strain>
        <tissue evidence="2">Liver</tissue>
    </source>
</reference>
<feature type="compositionally biased region" description="Basic and acidic residues" evidence="1">
    <location>
        <begin position="52"/>
        <end position="74"/>
    </location>
</feature>
<evidence type="ECO:0000313" key="2">
    <source>
        <dbReference type="EMBL" id="KAJ1209555.1"/>
    </source>
</evidence>
<accession>A0AAV7W6D5</accession>
<evidence type="ECO:0000256" key="1">
    <source>
        <dbReference type="SAM" id="MobiDB-lite"/>
    </source>
</evidence>
<keyword evidence="3" id="KW-1185">Reference proteome</keyword>
<dbReference type="Proteomes" id="UP001066276">
    <property type="component" value="Chromosome 1_2"/>
</dbReference>
<gene>
    <name evidence="2" type="ORF">NDU88_004929</name>
</gene>
<feature type="region of interest" description="Disordered" evidence="1">
    <location>
        <begin position="119"/>
        <end position="198"/>
    </location>
</feature>